<dbReference type="Pfam" id="PF00271">
    <property type="entry name" value="Helicase_C"/>
    <property type="match status" value="1"/>
</dbReference>
<keyword evidence="3 5" id="KW-0067">ATP-binding</keyword>
<dbReference type="Pfam" id="PF00270">
    <property type="entry name" value="DEAD"/>
    <property type="match status" value="1"/>
</dbReference>
<dbReference type="PROSITE" id="PS51194">
    <property type="entry name" value="HELICASE_CTER"/>
    <property type="match status" value="1"/>
</dbReference>
<feature type="region of interest" description="Disordered" evidence="6">
    <location>
        <begin position="397"/>
        <end position="420"/>
    </location>
</feature>
<accession>A0A2G5B8P4</accession>
<dbReference type="InterPro" id="IPR027417">
    <property type="entry name" value="P-loop_NTPase"/>
</dbReference>
<keyword evidence="1 5" id="KW-0547">Nucleotide-binding</keyword>
<feature type="compositionally biased region" description="Basic and acidic residues" evidence="6">
    <location>
        <begin position="271"/>
        <end position="288"/>
    </location>
</feature>
<comment type="similarity">
    <text evidence="5">Belongs to the DEAD box helicase family.</text>
</comment>
<name>A0A2G5B8P4_COERN</name>
<keyword evidence="4 5" id="KW-0694">RNA-binding</keyword>
<dbReference type="PANTHER" id="PTHR24031">
    <property type="entry name" value="RNA HELICASE"/>
    <property type="match status" value="1"/>
</dbReference>
<evidence type="ECO:0000259" key="7">
    <source>
        <dbReference type="PROSITE" id="PS51192"/>
    </source>
</evidence>
<dbReference type="AlphaFoldDB" id="A0A2G5B8P4"/>
<comment type="function">
    <text evidence="5">RNA helicase.</text>
</comment>
<feature type="region of interest" description="Disordered" evidence="6">
    <location>
        <begin position="271"/>
        <end position="308"/>
    </location>
</feature>
<dbReference type="SMART" id="SM00487">
    <property type="entry name" value="DEXDc"/>
    <property type="match status" value="1"/>
</dbReference>
<evidence type="ECO:0000256" key="5">
    <source>
        <dbReference type="RuleBase" id="RU365068"/>
    </source>
</evidence>
<comment type="catalytic activity">
    <reaction evidence="5">
        <text>ATP + H2O = ADP + phosphate + H(+)</text>
        <dbReference type="Rhea" id="RHEA:13065"/>
        <dbReference type="ChEBI" id="CHEBI:15377"/>
        <dbReference type="ChEBI" id="CHEBI:15378"/>
        <dbReference type="ChEBI" id="CHEBI:30616"/>
        <dbReference type="ChEBI" id="CHEBI:43474"/>
        <dbReference type="ChEBI" id="CHEBI:456216"/>
        <dbReference type="EC" id="3.6.4.13"/>
    </reaction>
</comment>
<gene>
    <name evidence="9" type="ORF">COEREDRAFT_98269</name>
</gene>
<dbReference type="InterPro" id="IPR014001">
    <property type="entry name" value="Helicase_ATP-bd"/>
</dbReference>
<dbReference type="InterPro" id="IPR001650">
    <property type="entry name" value="Helicase_C-like"/>
</dbReference>
<dbReference type="Proteomes" id="UP000242474">
    <property type="component" value="Unassembled WGS sequence"/>
</dbReference>
<evidence type="ECO:0000256" key="6">
    <source>
        <dbReference type="SAM" id="MobiDB-lite"/>
    </source>
</evidence>
<feature type="domain" description="Helicase ATP-binding" evidence="7">
    <location>
        <begin position="29"/>
        <end position="364"/>
    </location>
</feature>
<evidence type="ECO:0000259" key="8">
    <source>
        <dbReference type="PROSITE" id="PS51194"/>
    </source>
</evidence>
<evidence type="ECO:0000256" key="2">
    <source>
        <dbReference type="ARBA" id="ARBA00022801"/>
    </source>
</evidence>
<reference evidence="9 10" key="1">
    <citation type="journal article" date="2015" name="Genome Biol. Evol.">
        <title>Phylogenomic analyses indicate that early fungi evolved digesting cell walls of algal ancestors of land plants.</title>
        <authorList>
            <person name="Chang Y."/>
            <person name="Wang S."/>
            <person name="Sekimoto S."/>
            <person name="Aerts A.L."/>
            <person name="Choi C."/>
            <person name="Clum A."/>
            <person name="LaButti K.M."/>
            <person name="Lindquist E.A."/>
            <person name="Yee Ngan C."/>
            <person name="Ohm R.A."/>
            <person name="Salamov A.A."/>
            <person name="Grigoriev I.V."/>
            <person name="Spatafora J.W."/>
            <person name="Berbee M.L."/>
        </authorList>
    </citation>
    <scope>NUCLEOTIDE SEQUENCE [LARGE SCALE GENOMIC DNA]</scope>
    <source>
        <strain evidence="9 10">NRRL 1564</strain>
    </source>
</reference>
<sequence length="590" mass="65710">MGLDSKLVTAMRELHGAVEANDMQKQLVKHLIRPKSHVVVRQATGTGKTFAIVASILSQAIREHQKLTEQLGYTESEAFETQALNTLYVVPNRELALQIERWASDLLAHSYPDAPFAKYVQRFVSGEGYEVKQQRVLRRHGIPAIVIGTPNSLLKLVQESPSLLVVRPPAILEMLAEASPGAEYVKRLQQVHNASKRPGKLADEPKGQLRGLRRLIIDEVDQILLLPSKNASEKKKLLRKQKPRPGQRLIDDILLKTCGLSRIRDLVNEATRKSKERTDKQENNESSRRQKNARGWRKNNDPVLGRSTETQVLPAYELDPAVTALRGLCDLVGPQSLQIVALSATCNSSLLRWMQLRGWMSSRPALLDNSEATVVMPKLTTHYCIVIEDEESVRNLRPNIPLSESADTQRTSTRKTSDNPWEVDVRNRTDQNQVAVMELMAEVAINAIEAIKPHGSVIIFTRSDASIPQFAKVLERFGIRAQDIMARFHTSSEKPANSEESGKPTYSTYIATEEAARGIDLTDASLVLILDIPKSIASYAHMAGRTGRFGQQGTVLSVVPVGKLGWYESKMRGILTTLNVQPTKAPFVVD</sequence>
<dbReference type="EMBL" id="KZ303508">
    <property type="protein sequence ID" value="PIA15360.1"/>
    <property type="molecule type" value="Genomic_DNA"/>
</dbReference>
<dbReference type="Gene3D" id="3.40.50.300">
    <property type="entry name" value="P-loop containing nucleotide triphosphate hydrolases"/>
    <property type="match status" value="2"/>
</dbReference>
<dbReference type="OrthoDB" id="10256233at2759"/>
<keyword evidence="5" id="KW-0347">Helicase</keyword>
<dbReference type="PROSITE" id="PS51192">
    <property type="entry name" value="HELICASE_ATP_BIND_1"/>
    <property type="match status" value="1"/>
</dbReference>
<evidence type="ECO:0000313" key="9">
    <source>
        <dbReference type="EMBL" id="PIA15360.1"/>
    </source>
</evidence>
<protein>
    <recommendedName>
        <fullName evidence="5">ATP-dependent RNA helicase</fullName>
        <ecNumber evidence="5">3.6.4.13</ecNumber>
    </recommendedName>
</protein>
<dbReference type="EC" id="3.6.4.13" evidence="5"/>
<dbReference type="SMART" id="SM00490">
    <property type="entry name" value="HELICc"/>
    <property type="match status" value="1"/>
</dbReference>
<dbReference type="GO" id="GO:0003724">
    <property type="term" value="F:RNA helicase activity"/>
    <property type="evidence" value="ECO:0007669"/>
    <property type="project" value="UniProtKB-EC"/>
</dbReference>
<dbReference type="InterPro" id="IPR011545">
    <property type="entry name" value="DEAD/DEAH_box_helicase_dom"/>
</dbReference>
<proteinExistence type="inferred from homology"/>
<feature type="domain" description="Helicase C-terminal" evidence="8">
    <location>
        <begin position="443"/>
        <end position="590"/>
    </location>
</feature>
<dbReference type="STRING" id="763665.A0A2G5B8P4"/>
<dbReference type="GO" id="GO:0005524">
    <property type="term" value="F:ATP binding"/>
    <property type="evidence" value="ECO:0007669"/>
    <property type="project" value="UniProtKB-UniRule"/>
</dbReference>
<evidence type="ECO:0000313" key="10">
    <source>
        <dbReference type="Proteomes" id="UP000242474"/>
    </source>
</evidence>
<dbReference type="GO" id="GO:0003723">
    <property type="term" value="F:RNA binding"/>
    <property type="evidence" value="ECO:0007669"/>
    <property type="project" value="UniProtKB-UniRule"/>
</dbReference>
<dbReference type="SUPFAM" id="SSF52540">
    <property type="entry name" value="P-loop containing nucleoside triphosphate hydrolases"/>
    <property type="match status" value="1"/>
</dbReference>
<evidence type="ECO:0000256" key="4">
    <source>
        <dbReference type="ARBA" id="ARBA00022884"/>
    </source>
</evidence>
<organism evidence="9 10">
    <name type="scientific">Coemansia reversa (strain ATCC 12441 / NRRL 1564)</name>
    <dbReference type="NCBI Taxonomy" id="763665"/>
    <lineage>
        <taxon>Eukaryota</taxon>
        <taxon>Fungi</taxon>
        <taxon>Fungi incertae sedis</taxon>
        <taxon>Zoopagomycota</taxon>
        <taxon>Kickxellomycotina</taxon>
        <taxon>Kickxellomycetes</taxon>
        <taxon>Kickxellales</taxon>
        <taxon>Kickxellaceae</taxon>
        <taxon>Coemansia</taxon>
    </lineage>
</organism>
<evidence type="ECO:0000256" key="3">
    <source>
        <dbReference type="ARBA" id="ARBA00022840"/>
    </source>
</evidence>
<evidence type="ECO:0000256" key="1">
    <source>
        <dbReference type="ARBA" id="ARBA00022741"/>
    </source>
</evidence>
<dbReference type="GO" id="GO:0016787">
    <property type="term" value="F:hydrolase activity"/>
    <property type="evidence" value="ECO:0007669"/>
    <property type="project" value="UniProtKB-KW"/>
</dbReference>
<comment type="domain">
    <text evidence="5">The Q motif is unique to and characteristic of the DEAD box family of RNA helicases and controls ATP binding and hydrolysis.</text>
</comment>
<keyword evidence="10" id="KW-1185">Reference proteome</keyword>
<keyword evidence="2 5" id="KW-0378">Hydrolase</keyword>